<evidence type="ECO:0000256" key="1">
    <source>
        <dbReference type="ARBA" id="ARBA00004609"/>
    </source>
</evidence>
<dbReference type="GO" id="GO:0005886">
    <property type="term" value="C:plasma membrane"/>
    <property type="evidence" value="ECO:0007669"/>
    <property type="project" value="UniProtKB-SubCell"/>
</dbReference>
<gene>
    <name evidence="12" type="ORF">CC78DRAFT_572021</name>
</gene>
<keyword evidence="3" id="KW-0336">GPI-anchor</keyword>
<dbReference type="PANTHER" id="PTHR34992:SF5">
    <property type="entry name" value="ANCHORED PROTEIN, PUTATIVE (AFU_ORTHOLOGUE AFUA_6G02800)-RELATED"/>
    <property type="match status" value="1"/>
</dbReference>
<comment type="caution">
    <text evidence="12">The sequence shown here is derived from an EMBL/GenBank/DDBJ whole genome shotgun (WGS) entry which is preliminary data.</text>
</comment>
<dbReference type="Pfam" id="PF20238">
    <property type="entry name" value="BIM1-like_dom"/>
    <property type="match status" value="1"/>
</dbReference>
<keyword evidence="9" id="KW-1133">Transmembrane helix</keyword>
<evidence type="ECO:0000313" key="13">
    <source>
        <dbReference type="Proteomes" id="UP000800093"/>
    </source>
</evidence>
<comment type="subcellular location">
    <subcellularLocation>
        <location evidence="1">Cell membrane</location>
        <topology evidence="1">Lipid-anchor</topology>
        <topology evidence="1">GPI-anchor</topology>
    </subcellularLocation>
</comment>
<organism evidence="12 13">
    <name type="scientific">Lojkania enalia</name>
    <dbReference type="NCBI Taxonomy" id="147567"/>
    <lineage>
        <taxon>Eukaryota</taxon>
        <taxon>Fungi</taxon>
        <taxon>Dikarya</taxon>
        <taxon>Ascomycota</taxon>
        <taxon>Pezizomycotina</taxon>
        <taxon>Dothideomycetes</taxon>
        <taxon>Pleosporomycetidae</taxon>
        <taxon>Pleosporales</taxon>
        <taxon>Pleosporales incertae sedis</taxon>
        <taxon>Lojkania</taxon>
    </lineage>
</organism>
<reference evidence="13" key="1">
    <citation type="journal article" date="2020" name="Stud. Mycol.">
        <title>101 Dothideomycetes genomes: A test case for predicting lifestyles and emergence of pathogens.</title>
        <authorList>
            <person name="Haridas S."/>
            <person name="Albert R."/>
            <person name="Binder M."/>
            <person name="Bloem J."/>
            <person name="LaButti K."/>
            <person name="Salamov A."/>
            <person name="Andreopoulos B."/>
            <person name="Baker S."/>
            <person name="Barry K."/>
            <person name="Bills G."/>
            <person name="Bluhm B."/>
            <person name="Cannon C."/>
            <person name="Castanera R."/>
            <person name="Culley D."/>
            <person name="Daum C."/>
            <person name="Ezra D."/>
            <person name="Gonzalez J."/>
            <person name="Henrissat B."/>
            <person name="Kuo A."/>
            <person name="Liang C."/>
            <person name="Lipzen A."/>
            <person name="Lutzoni F."/>
            <person name="Magnuson J."/>
            <person name="Mondo S."/>
            <person name="Nolan M."/>
            <person name="Ohm R."/>
            <person name="Pangilinan J."/>
            <person name="Park H.-J."/>
            <person name="Ramirez L."/>
            <person name="Alfaro M."/>
            <person name="Sun H."/>
            <person name="Tritt A."/>
            <person name="Yoshinaga Y."/>
            <person name="Zwiers L.-H."/>
            <person name="Turgeon B."/>
            <person name="Goodwin S."/>
            <person name="Spatafora J."/>
            <person name="Crous P."/>
            <person name="Grigoriev I."/>
        </authorList>
    </citation>
    <scope>NUCLEOTIDE SEQUENCE [LARGE SCALE GENOMIC DNA]</scope>
    <source>
        <strain evidence="13">CBS 304.66</strain>
    </source>
</reference>
<dbReference type="InterPro" id="IPR046530">
    <property type="entry name" value="BIM1-like_dom"/>
</dbReference>
<dbReference type="AlphaFoldDB" id="A0A9P4MVN3"/>
<feature type="chain" id="PRO_5040280067" description="Copper acquisition factor BIM1-like domain-containing protein" evidence="10">
    <location>
        <begin position="19"/>
        <end position="290"/>
    </location>
</feature>
<keyword evidence="7" id="KW-0449">Lipoprotein</keyword>
<evidence type="ECO:0000256" key="3">
    <source>
        <dbReference type="ARBA" id="ARBA00022622"/>
    </source>
</evidence>
<evidence type="ECO:0000313" key="12">
    <source>
        <dbReference type="EMBL" id="KAF2259200.1"/>
    </source>
</evidence>
<dbReference type="GO" id="GO:0098552">
    <property type="term" value="C:side of membrane"/>
    <property type="evidence" value="ECO:0007669"/>
    <property type="project" value="UniProtKB-KW"/>
</dbReference>
<dbReference type="OrthoDB" id="2587363at2759"/>
<evidence type="ECO:0000259" key="11">
    <source>
        <dbReference type="Pfam" id="PF20238"/>
    </source>
</evidence>
<dbReference type="EMBL" id="ML986717">
    <property type="protein sequence ID" value="KAF2259200.1"/>
    <property type="molecule type" value="Genomic_DNA"/>
</dbReference>
<feature type="compositionally biased region" description="Low complexity" evidence="8">
    <location>
        <begin position="187"/>
        <end position="201"/>
    </location>
</feature>
<evidence type="ECO:0000256" key="6">
    <source>
        <dbReference type="ARBA" id="ARBA00023180"/>
    </source>
</evidence>
<keyword evidence="4 10" id="KW-0732">Signal</keyword>
<keyword evidence="9" id="KW-0812">Transmembrane</keyword>
<accession>A0A9P4MVN3</accession>
<evidence type="ECO:0000256" key="9">
    <source>
        <dbReference type="SAM" id="Phobius"/>
    </source>
</evidence>
<proteinExistence type="predicted"/>
<keyword evidence="2" id="KW-1003">Cell membrane</keyword>
<feature type="compositionally biased region" description="Low complexity" evidence="8">
    <location>
        <begin position="211"/>
        <end position="220"/>
    </location>
</feature>
<keyword evidence="6" id="KW-0325">Glycoprotein</keyword>
<keyword evidence="5 9" id="KW-0472">Membrane</keyword>
<protein>
    <recommendedName>
        <fullName evidence="11">Copper acquisition factor BIM1-like domain-containing protein</fullName>
    </recommendedName>
</protein>
<evidence type="ECO:0000256" key="10">
    <source>
        <dbReference type="SAM" id="SignalP"/>
    </source>
</evidence>
<evidence type="ECO:0000256" key="2">
    <source>
        <dbReference type="ARBA" id="ARBA00022475"/>
    </source>
</evidence>
<feature type="domain" description="Copper acquisition factor BIM1-like" evidence="11">
    <location>
        <begin position="34"/>
        <end position="180"/>
    </location>
</feature>
<evidence type="ECO:0000256" key="4">
    <source>
        <dbReference type="ARBA" id="ARBA00022729"/>
    </source>
</evidence>
<dbReference type="PANTHER" id="PTHR34992">
    <property type="entry name" value="HYPHAL ANASTAMOSIS-7 PROTEIN"/>
    <property type="match status" value="1"/>
</dbReference>
<evidence type="ECO:0000256" key="8">
    <source>
        <dbReference type="SAM" id="MobiDB-lite"/>
    </source>
</evidence>
<keyword evidence="13" id="KW-1185">Reference proteome</keyword>
<dbReference type="Proteomes" id="UP000800093">
    <property type="component" value="Unassembled WGS sequence"/>
</dbReference>
<sequence length="290" mass="30212">MYVLALYIFGLLLGATHSQDESPEHGEGAEGSEMGPVAFLWPADRNWSAAADNIAPCGSTDGVTNRSIFPLSQGSVALSIADEAWHVAFRIAFGNNPTTQNQFAEQVVNNITEIEPGHQCYKLNQLEGVTAGTNATIQLEYWSEYEGENNGNNQSFFACADVTFVEAKDFTIQVPCFNVTSDDFNEPTPSSNPAASTSGAPRSSIIAPTESATSSQAASSSGGGLSTGAKAGIAVGSIIGAIALISAIAFFVWRRGKATGLKNRESYELRAAKLGGTTPEAASATSGGNA</sequence>
<dbReference type="InterPro" id="IPR046936">
    <property type="entry name" value="BIM1-like"/>
</dbReference>
<evidence type="ECO:0000256" key="5">
    <source>
        <dbReference type="ARBA" id="ARBA00023136"/>
    </source>
</evidence>
<feature type="region of interest" description="Disordered" evidence="8">
    <location>
        <begin position="182"/>
        <end position="225"/>
    </location>
</feature>
<evidence type="ECO:0000256" key="7">
    <source>
        <dbReference type="ARBA" id="ARBA00023288"/>
    </source>
</evidence>
<name>A0A9P4MVN3_9PLEO</name>
<dbReference type="CDD" id="cd21176">
    <property type="entry name" value="LPMO_auxiliary-like"/>
    <property type="match status" value="1"/>
</dbReference>
<feature type="transmembrane region" description="Helical" evidence="9">
    <location>
        <begin position="231"/>
        <end position="253"/>
    </location>
</feature>
<feature type="signal peptide" evidence="10">
    <location>
        <begin position="1"/>
        <end position="18"/>
    </location>
</feature>